<accession>A0A0A9EWE2</accession>
<reference evidence="1" key="2">
    <citation type="journal article" date="2015" name="Data Brief">
        <title>Shoot transcriptome of the giant reed, Arundo donax.</title>
        <authorList>
            <person name="Barrero R.A."/>
            <person name="Guerrero F.D."/>
            <person name="Moolhuijzen P."/>
            <person name="Goolsby J.A."/>
            <person name="Tidwell J."/>
            <person name="Bellgard S.E."/>
            <person name="Bellgard M.I."/>
        </authorList>
    </citation>
    <scope>NUCLEOTIDE SEQUENCE</scope>
    <source>
        <tissue evidence="1">Shoot tissue taken approximately 20 cm above the soil surface</tissue>
    </source>
</reference>
<organism evidence="1">
    <name type="scientific">Arundo donax</name>
    <name type="common">Giant reed</name>
    <name type="synonym">Donax arundinaceus</name>
    <dbReference type="NCBI Taxonomy" id="35708"/>
    <lineage>
        <taxon>Eukaryota</taxon>
        <taxon>Viridiplantae</taxon>
        <taxon>Streptophyta</taxon>
        <taxon>Embryophyta</taxon>
        <taxon>Tracheophyta</taxon>
        <taxon>Spermatophyta</taxon>
        <taxon>Magnoliopsida</taxon>
        <taxon>Liliopsida</taxon>
        <taxon>Poales</taxon>
        <taxon>Poaceae</taxon>
        <taxon>PACMAD clade</taxon>
        <taxon>Arundinoideae</taxon>
        <taxon>Arundineae</taxon>
        <taxon>Arundo</taxon>
    </lineage>
</organism>
<sequence>MCGRFQALHLIATKFGLCSCISCITMPLVSFHCFPIISSSYPVQSTLLKNLNLS</sequence>
<dbReference type="EMBL" id="GBRH01193479">
    <property type="protein sequence ID" value="JAE04417.1"/>
    <property type="molecule type" value="Transcribed_RNA"/>
</dbReference>
<dbReference type="AlphaFoldDB" id="A0A0A9EWE2"/>
<protein>
    <submittedName>
        <fullName evidence="1">Uncharacterized protein</fullName>
    </submittedName>
</protein>
<proteinExistence type="predicted"/>
<reference evidence="1" key="1">
    <citation type="submission" date="2014-09" db="EMBL/GenBank/DDBJ databases">
        <authorList>
            <person name="Magalhaes I.L.F."/>
            <person name="Oliveira U."/>
            <person name="Santos F.R."/>
            <person name="Vidigal T.H.D.A."/>
            <person name="Brescovit A.D."/>
            <person name="Santos A.J."/>
        </authorList>
    </citation>
    <scope>NUCLEOTIDE SEQUENCE</scope>
    <source>
        <tissue evidence="1">Shoot tissue taken approximately 20 cm above the soil surface</tissue>
    </source>
</reference>
<name>A0A0A9EWE2_ARUDO</name>
<evidence type="ECO:0000313" key="1">
    <source>
        <dbReference type="EMBL" id="JAE04417.1"/>
    </source>
</evidence>